<gene>
    <name evidence="3" type="ORF">NG895_08065</name>
</gene>
<comment type="caution">
    <text evidence="3">The sequence shown here is derived from an EMBL/GenBank/DDBJ whole genome shotgun (WGS) entry which is preliminary data.</text>
</comment>
<feature type="compositionally biased region" description="Low complexity" evidence="1">
    <location>
        <begin position="339"/>
        <end position="354"/>
    </location>
</feature>
<keyword evidence="2" id="KW-0732">Signal</keyword>
<dbReference type="Gene3D" id="2.60.40.10">
    <property type="entry name" value="Immunoglobulins"/>
    <property type="match status" value="2"/>
</dbReference>
<dbReference type="InterPro" id="IPR013783">
    <property type="entry name" value="Ig-like_fold"/>
</dbReference>
<sequence length="361" mass="39654">MSRCKSFAIVGTVLSACLVSAVADAQEWPKKMFETLDHDFGTVARGSDTVYKFEVTNKFVEDIRITGVRSSCGCTTPSVENGEIKTYEKAYIVAKFNTRTFTGYHSATLTVTIDKPYPAQVQLRVHGNIRGDVVFEPGGINFGTVDQGEVQEKKVSVRYAGHSGWEIKDVVASNESSEYYEVELQESYRQGGQARYDLNVRLKDTAPAGYLKDQLTLVTNDGNNPRIPIDIEGRVMPEISVMPENWVLGDVTAGDEVSKKLIVRGKTPFQITKIDCDDSFQCEYDQEPRTTHVVAVTFKAGDRDGRLKKQIVIHTDRGETFSTACTAYANIVAPAPVEDAPAESTSTASSESSTNLADGSR</sequence>
<name>A0A9X2FGI0_9BACT</name>
<feature type="region of interest" description="Disordered" evidence="1">
    <location>
        <begin position="339"/>
        <end position="361"/>
    </location>
</feature>
<dbReference type="PROSITE" id="PS51257">
    <property type="entry name" value="PROKAR_LIPOPROTEIN"/>
    <property type="match status" value="1"/>
</dbReference>
<organism evidence="3 4">
    <name type="scientific">Aeoliella straminimaris</name>
    <dbReference type="NCBI Taxonomy" id="2954799"/>
    <lineage>
        <taxon>Bacteria</taxon>
        <taxon>Pseudomonadati</taxon>
        <taxon>Planctomycetota</taxon>
        <taxon>Planctomycetia</taxon>
        <taxon>Pirellulales</taxon>
        <taxon>Lacipirellulaceae</taxon>
        <taxon>Aeoliella</taxon>
    </lineage>
</organism>
<dbReference type="Pfam" id="PF07610">
    <property type="entry name" value="DUF1573"/>
    <property type="match status" value="1"/>
</dbReference>
<evidence type="ECO:0000256" key="2">
    <source>
        <dbReference type="SAM" id="SignalP"/>
    </source>
</evidence>
<feature type="signal peptide" evidence="2">
    <location>
        <begin position="1"/>
        <end position="25"/>
    </location>
</feature>
<evidence type="ECO:0000313" key="3">
    <source>
        <dbReference type="EMBL" id="MCO6043861.1"/>
    </source>
</evidence>
<dbReference type="PANTHER" id="PTHR37833">
    <property type="entry name" value="LIPOPROTEIN-RELATED"/>
    <property type="match status" value="1"/>
</dbReference>
<evidence type="ECO:0000313" key="4">
    <source>
        <dbReference type="Proteomes" id="UP001155241"/>
    </source>
</evidence>
<keyword evidence="4" id="KW-1185">Reference proteome</keyword>
<dbReference type="RefSeq" id="WP_252851963.1">
    <property type="nucleotide sequence ID" value="NZ_JAMXLR010000026.1"/>
</dbReference>
<dbReference type="Proteomes" id="UP001155241">
    <property type="component" value="Unassembled WGS sequence"/>
</dbReference>
<feature type="chain" id="PRO_5040814658" evidence="2">
    <location>
        <begin position="26"/>
        <end position="361"/>
    </location>
</feature>
<accession>A0A9X2FGI0</accession>
<reference evidence="3" key="1">
    <citation type="submission" date="2022-06" db="EMBL/GenBank/DDBJ databases">
        <title>Aeoliella straminimaris, a novel planctomycete from sediments.</title>
        <authorList>
            <person name="Vitorino I.R."/>
            <person name="Lage O.M."/>
        </authorList>
    </citation>
    <scope>NUCLEOTIDE SEQUENCE</scope>
    <source>
        <strain evidence="3">ICT_H6.2</strain>
    </source>
</reference>
<dbReference type="EMBL" id="JAMXLR010000026">
    <property type="protein sequence ID" value="MCO6043861.1"/>
    <property type="molecule type" value="Genomic_DNA"/>
</dbReference>
<proteinExistence type="predicted"/>
<evidence type="ECO:0000256" key="1">
    <source>
        <dbReference type="SAM" id="MobiDB-lite"/>
    </source>
</evidence>
<dbReference type="AlphaFoldDB" id="A0A9X2FGI0"/>
<dbReference type="InterPro" id="IPR011467">
    <property type="entry name" value="DUF1573"/>
</dbReference>
<protein>
    <submittedName>
        <fullName evidence="3">DUF1573 domain-containing protein</fullName>
    </submittedName>
</protein>
<dbReference type="PANTHER" id="PTHR37833:SF1">
    <property type="entry name" value="SIGNAL PEPTIDE PROTEIN"/>
    <property type="match status" value="1"/>
</dbReference>